<dbReference type="STRING" id="1058.SAMN05421783_106168"/>
<proteinExistence type="inferred from homology"/>
<dbReference type="OrthoDB" id="9811884at2"/>
<evidence type="ECO:0000313" key="13">
    <source>
        <dbReference type="Proteomes" id="UP000198816"/>
    </source>
</evidence>
<dbReference type="RefSeq" id="WP_093030245.1">
    <property type="nucleotide sequence ID" value="NZ_FNNZ01000006.1"/>
</dbReference>
<protein>
    <submittedName>
        <fullName evidence="12">Glycosyltransferase involved in cell wall bisynthesis</fullName>
    </submittedName>
</protein>
<dbReference type="Pfam" id="PF00535">
    <property type="entry name" value="Glycos_transf_2"/>
    <property type="match status" value="1"/>
</dbReference>
<evidence type="ECO:0000256" key="9">
    <source>
        <dbReference type="SAM" id="MobiDB-lite"/>
    </source>
</evidence>
<dbReference type="CDD" id="cd04187">
    <property type="entry name" value="DPM1_like_bac"/>
    <property type="match status" value="1"/>
</dbReference>
<evidence type="ECO:0000256" key="5">
    <source>
        <dbReference type="ARBA" id="ARBA00022692"/>
    </source>
</evidence>
<evidence type="ECO:0000256" key="4">
    <source>
        <dbReference type="ARBA" id="ARBA00022679"/>
    </source>
</evidence>
<keyword evidence="6 10" id="KW-1133">Transmembrane helix</keyword>
<dbReference type="InterPro" id="IPR050256">
    <property type="entry name" value="Glycosyltransferase_2"/>
</dbReference>
<reference evidence="13" key="1">
    <citation type="submission" date="2016-10" db="EMBL/GenBank/DDBJ databases">
        <authorList>
            <person name="Varghese N."/>
            <person name="Submissions S."/>
        </authorList>
    </citation>
    <scope>NUCLEOTIDE SEQUENCE [LARGE SCALE GENOMIC DNA]</scope>
    <source>
        <strain evidence="13">DSM 217</strain>
    </source>
</reference>
<comment type="subcellular location">
    <subcellularLocation>
        <location evidence="1">Cell membrane</location>
        <topology evidence="1">Multi-pass membrane protein</topology>
    </subcellularLocation>
</comment>
<dbReference type="GO" id="GO:0016757">
    <property type="term" value="F:glycosyltransferase activity"/>
    <property type="evidence" value="ECO:0007669"/>
    <property type="project" value="UniProtKB-KW"/>
</dbReference>
<name>A0A1H2V781_THIRO</name>
<keyword evidence="4 12" id="KW-0808">Transferase</keyword>
<feature type="compositionally biased region" description="Basic and acidic residues" evidence="9">
    <location>
        <begin position="332"/>
        <end position="343"/>
    </location>
</feature>
<keyword evidence="3" id="KW-0328">Glycosyltransferase</keyword>
<dbReference type="SUPFAM" id="SSF53448">
    <property type="entry name" value="Nucleotide-diphospho-sugar transferases"/>
    <property type="match status" value="1"/>
</dbReference>
<evidence type="ECO:0000256" key="8">
    <source>
        <dbReference type="ARBA" id="ARBA00038152"/>
    </source>
</evidence>
<comment type="similarity">
    <text evidence="8">Belongs to the glycosyltransferase 2 family. GtrB subfamily.</text>
</comment>
<feature type="region of interest" description="Disordered" evidence="9">
    <location>
        <begin position="332"/>
        <end position="354"/>
    </location>
</feature>
<evidence type="ECO:0000256" key="6">
    <source>
        <dbReference type="ARBA" id="ARBA00022989"/>
    </source>
</evidence>
<feature type="transmembrane region" description="Helical" evidence="10">
    <location>
        <begin position="285"/>
        <end position="310"/>
    </location>
</feature>
<dbReference type="EMBL" id="FNNZ01000006">
    <property type="protein sequence ID" value="SDW64172.1"/>
    <property type="molecule type" value="Genomic_DNA"/>
</dbReference>
<dbReference type="InterPro" id="IPR029044">
    <property type="entry name" value="Nucleotide-diphossugar_trans"/>
</dbReference>
<dbReference type="FunFam" id="3.90.550.10:FF:000079">
    <property type="entry name" value="Probable glycosyl transferase"/>
    <property type="match status" value="1"/>
</dbReference>
<evidence type="ECO:0000256" key="3">
    <source>
        <dbReference type="ARBA" id="ARBA00022676"/>
    </source>
</evidence>
<evidence type="ECO:0000259" key="11">
    <source>
        <dbReference type="Pfam" id="PF00535"/>
    </source>
</evidence>
<gene>
    <name evidence="12" type="ORF">SAMN05421783_106168</name>
</gene>
<accession>A0A1H2V781</accession>
<dbReference type="Proteomes" id="UP000198816">
    <property type="component" value="Unassembled WGS sequence"/>
</dbReference>
<evidence type="ECO:0000313" key="12">
    <source>
        <dbReference type="EMBL" id="SDW64172.1"/>
    </source>
</evidence>
<keyword evidence="13" id="KW-1185">Reference proteome</keyword>
<evidence type="ECO:0000256" key="7">
    <source>
        <dbReference type="ARBA" id="ARBA00023136"/>
    </source>
</evidence>
<evidence type="ECO:0000256" key="10">
    <source>
        <dbReference type="SAM" id="Phobius"/>
    </source>
</evidence>
<organism evidence="12 13">
    <name type="scientific">Thiocapsa roseopersicina</name>
    <dbReference type="NCBI Taxonomy" id="1058"/>
    <lineage>
        <taxon>Bacteria</taxon>
        <taxon>Pseudomonadati</taxon>
        <taxon>Pseudomonadota</taxon>
        <taxon>Gammaproteobacteria</taxon>
        <taxon>Chromatiales</taxon>
        <taxon>Chromatiaceae</taxon>
        <taxon>Thiocapsa</taxon>
    </lineage>
</organism>
<dbReference type="PANTHER" id="PTHR48090:SF1">
    <property type="entry name" value="PROPHAGE BACTOPRENOL GLUCOSYL TRANSFERASE HOMOLOG"/>
    <property type="match status" value="1"/>
</dbReference>
<keyword evidence="7 10" id="KW-0472">Membrane</keyword>
<dbReference type="InterPro" id="IPR001173">
    <property type="entry name" value="Glyco_trans_2-like"/>
</dbReference>
<dbReference type="PANTHER" id="PTHR48090">
    <property type="entry name" value="UNDECAPRENYL-PHOSPHATE 4-DEOXY-4-FORMAMIDO-L-ARABINOSE TRANSFERASE-RELATED"/>
    <property type="match status" value="1"/>
</dbReference>
<evidence type="ECO:0000256" key="1">
    <source>
        <dbReference type="ARBA" id="ARBA00004651"/>
    </source>
</evidence>
<evidence type="ECO:0000256" key="2">
    <source>
        <dbReference type="ARBA" id="ARBA00022475"/>
    </source>
</evidence>
<dbReference type="AlphaFoldDB" id="A0A1H2V781"/>
<keyword evidence="2" id="KW-1003">Cell membrane</keyword>
<feature type="domain" description="Glycosyltransferase 2-like" evidence="11">
    <location>
        <begin position="28"/>
        <end position="190"/>
    </location>
</feature>
<dbReference type="Gene3D" id="3.90.550.10">
    <property type="entry name" value="Spore Coat Polysaccharide Biosynthesis Protein SpsA, Chain A"/>
    <property type="match status" value="1"/>
</dbReference>
<keyword evidence="5 10" id="KW-0812">Transmembrane</keyword>
<sequence>MSLEFPDSLYSLSAPNGAAPINEPRTLCVIVPVYNEAEVLAELHRRLTAVIDGLGVTAEVIYVNDGSRDATLDILYRLRATDPRVAILNLSRNFGKEIAMTAGLDHSRSEATVIIDADLQDPPELIPALMARWSQGYDVVYATRLSRDGESALKKLSARYFYRVIGGMSPIEIPKDTGDFRLLSRRAVDALCRLREQHRFMKGLFAWIGYRQTAVTYHRDRRSAGTTKWNYHKLWGFAIEGITSFSTAPLKVASYVGLVTAMTAFLYASWIIYKTLRFGDPVAGYPSLMVAVLFLGGVQLAAIGVLGEYLGRMFNETKARPLYLVETYEPPRQGERDLPRETGHPSTVGPIAPS</sequence>
<dbReference type="GO" id="GO:0005886">
    <property type="term" value="C:plasma membrane"/>
    <property type="evidence" value="ECO:0007669"/>
    <property type="project" value="UniProtKB-SubCell"/>
</dbReference>
<feature type="transmembrane region" description="Helical" evidence="10">
    <location>
        <begin position="252"/>
        <end position="273"/>
    </location>
</feature>